<dbReference type="SMART" id="SM00225">
    <property type="entry name" value="BTB"/>
    <property type="match status" value="1"/>
</dbReference>
<dbReference type="GO" id="GO:0016567">
    <property type="term" value="P:protein ubiquitination"/>
    <property type="evidence" value="ECO:0007669"/>
    <property type="project" value="InterPro"/>
</dbReference>
<evidence type="ECO:0000313" key="7">
    <source>
        <dbReference type="EMBL" id="TVU41000.1"/>
    </source>
</evidence>
<dbReference type="EMBL" id="RWGY01000007">
    <property type="protein sequence ID" value="TVU41000.1"/>
    <property type="molecule type" value="Genomic_DNA"/>
</dbReference>
<name>A0A5J9W114_9POAL</name>
<comment type="caution">
    <text evidence="7">The sequence shown here is derived from an EMBL/GenBank/DDBJ whole genome shotgun (WGS) entry which is preliminary data.</text>
</comment>
<evidence type="ECO:0000256" key="2">
    <source>
        <dbReference type="ARBA" id="ARBA00010846"/>
    </source>
</evidence>
<gene>
    <name evidence="7" type="ORF">EJB05_14488</name>
</gene>
<feature type="transmembrane region" description="Helical" evidence="4">
    <location>
        <begin position="414"/>
        <end position="438"/>
    </location>
</feature>
<dbReference type="InterPro" id="IPR056423">
    <property type="entry name" value="BACK_BPM_SPOP"/>
</dbReference>
<dbReference type="Pfam" id="PF22486">
    <property type="entry name" value="MATH_2"/>
    <property type="match status" value="1"/>
</dbReference>
<dbReference type="SUPFAM" id="SSF54695">
    <property type="entry name" value="POZ domain"/>
    <property type="match status" value="1"/>
</dbReference>
<keyword evidence="4" id="KW-1133">Transmembrane helix</keyword>
<dbReference type="PANTHER" id="PTHR26379:SF506">
    <property type="entry name" value="BTB DOMAIN-CONTAINING PROTEIN"/>
    <property type="match status" value="1"/>
</dbReference>
<comment type="similarity">
    <text evidence="2">Belongs to the Tdpoz family.</text>
</comment>
<dbReference type="PANTHER" id="PTHR26379">
    <property type="entry name" value="BTB/POZ AND MATH DOMAIN-CONTAINING PROTEIN 1"/>
    <property type="match status" value="1"/>
</dbReference>
<dbReference type="PROSITE" id="PS50144">
    <property type="entry name" value="MATH"/>
    <property type="match status" value="1"/>
</dbReference>
<organism evidence="7 8">
    <name type="scientific">Eragrostis curvula</name>
    <name type="common">weeping love grass</name>
    <dbReference type="NCBI Taxonomy" id="38414"/>
    <lineage>
        <taxon>Eukaryota</taxon>
        <taxon>Viridiplantae</taxon>
        <taxon>Streptophyta</taxon>
        <taxon>Embryophyta</taxon>
        <taxon>Tracheophyta</taxon>
        <taxon>Spermatophyta</taxon>
        <taxon>Magnoliopsida</taxon>
        <taxon>Liliopsida</taxon>
        <taxon>Poales</taxon>
        <taxon>Poaceae</taxon>
        <taxon>PACMAD clade</taxon>
        <taxon>Chloridoideae</taxon>
        <taxon>Eragrostideae</taxon>
        <taxon>Eragrostidinae</taxon>
        <taxon>Eragrostis</taxon>
    </lineage>
</organism>
<dbReference type="Gramene" id="TVU41000">
    <property type="protein sequence ID" value="TVU41000"/>
    <property type="gene ID" value="EJB05_14488"/>
</dbReference>
<evidence type="ECO:0000256" key="3">
    <source>
        <dbReference type="SAM" id="MobiDB-lite"/>
    </source>
</evidence>
<feature type="domain" description="BTB" evidence="5">
    <location>
        <begin position="233"/>
        <end position="299"/>
    </location>
</feature>
<accession>A0A5J9W114</accession>
<feature type="domain" description="MATH" evidence="6">
    <location>
        <begin position="42"/>
        <end position="170"/>
    </location>
</feature>
<evidence type="ECO:0000256" key="4">
    <source>
        <dbReference type="SAM" id="Phobius"/>
    </source>
</evidence>
<reference evidence="7 8" key="1">
    <citation type="journal article" date="2019" name="Sci. Rep.">
        <title>A high-quality genome of Eragrostis curvula grass provides insights into Poaceae evolution and supports new strategies to enhance forage quality.</title>
        <authorList>
            <person name="Carballo J."/>
            <person name="Santos B.A.C.M."/>
            <person name="Zappacosta D."/>
            <person name="Garbus I."/>
            <person name="Selva J.P."/>
            <person name="Gallo C.A."/>
            <person name="Diaz A."/>
            <person name="Albertini E."/>
            <person name="Caccamo M."/>
            <person name="Echenique V."/>
        </authorList>
    </citation>
    <scope>NUCLEOTIDE SEQUENCE [LARGE SCALE GENOMIC DNA]</scope>
    <source>
        <strain evidence="8">cv. Victoria</strain>
        <tissue evidence="7">Leaf</tissue>
    </source>
</reference>
<dbReference type="InterPro" id="IPR008974">
    <property type="entry name" value="TRAF-like"/>
</dbReference>
<dbReference type="Proteomes" id="UP000324897">
    <property type="component" value="Chromosome 4"/>
</dbReference>
<dbReference type="CDD" id="cd00121">
    <property type="entry name" value="MATH"/>
    <property type="match status" value="1"/>
</dbReference>
<dbReference type="InterPro" id="IPR045005">
    <property type="entry name" value="BPM1-6"/>
</dbReference>
<keyword evidence="4" id="KW-0472">Membrane</keyword>
<dbReference type="Gene3D" id="2.60.210.10">
    <property type="entry name" value="Apoptosis, Tumor Necrosis Factor Receptor Associated Protein 2, Chain A"/>
    <property type="match status" value="1"/>
</dbReference>
<evidence type="ECO:0000313" key="8">
    <source>
        <dbReference type="Proteomes" id="UP000324897"/>
    </source>
</evidence>
<protein>
    <recommendedName>
        <fullName evidence="9">BTB domain-containing protein</fullName>
    </recommendedName>
</protein>
<proteinExistence type="inferred from homology"/>
<dbReference type="AlphaFoldDB" id="A0A5J9W114"/>
<evidence type="ECO:0000259" key="5">
    <source>
        <dbReference type="PROSITE" id="PS50097"/>
    </source>
</evidence>
<evidence type="ECO:0000259" key="6">
    <source>
        <dbReference type="PROSITE" id="PS50144"/>
    </source>
</evidence>
<feature type="compositionally biased region" description="Low complexity" evidence="3">
    <location>
        <begin position="175"/>
        <end position="184"/>
    </location>
</feature>
<comment type="pathway">
    <text evidence="1">Protein modification; protein ubiquitination.</text>
</comment>
<sequence length="443" mass="49404">MLAPMPTMTDLIRNRREKLEEARSALKPPPPPLQPPLARCGKMNIDRFLEKKTRLFNGRCVMSEAVVAGGESWRIVFYPNGKFPGGTGDAVSVYLHLDDAGAVAKVIHVEFRFKLYEFGGGAPRFTSPKFVGNFGGRLVEELGFERFVTILDLDKAGILDDDRFTIGCEFSISSSPPEPSVEMPVPLPSASSPDPSVEMPAPPELARVPPPPVQTDPVLHADLGRLLETKEGADVNFEVRGKVFAAHKLVLAARSSVFKEDFFGSTKKKTTTSYVCDMDPKAFEALLHYIYTDTLPKMEKQAVLALDLLVAARRYDLKGLKSITENKLCNYVNVRTVWQLLAVAETHQCSKLKKMCLEFIPSIKDTKRIMATKDVERLARTCPSVVKDVLVEVLGARKETPRNPLISSRMEEKFVFCVFTCLFAYALFAIFCSVYMLIKACFF</sequence>
<dbReference type="InterPro" id="IPR011333">
    <property type="entry name" value="SKP1/BTB/POZ_sf"/>
</dbReference>
<dbReference type="InterPro" id="IPR002083">
    <property type="entry name" value="MATH/TRAF_dom"/>
</dbReference>
<dbReference type="SUPFAM" id="SSF49599">
    <property type="entry name" value="TRAF domain-like"/>
    <property type="match status" value="1"/>
</dbReference>
<evidence type="ECO:0008006" key="9">
    <source>
        <dbReference type="Google" id="ProtNLM"/>
    </source>
</evidence>
<dbReference type="OrthoDB" id="6601382at2759"/>
<keyword evidence="4" id="KW-0812">Transmembrane</keyword>
<dbReference type="PROSITE" id="PS50097">
    <property type="entry name" value="BTB"/>
    <property type="match status" value="1"/>
</dbReference>
<keyword evidence="8" id="KW-1185">Reference proteome</keyword>
<dbReference type="Pfam" id="PF00651">
    <property type="entry name" value="BTB"/>
    <property type="match status" value="1"/>
</dbReference>
<feature type="region of interest" description="Disordered" evidence="3">
    <location>
        <begin position="175"/>
        <end position="201"/>
    </location>
</feature>
<dbReference type="Gene3D" id="1.25.40.420">
    <property type="match status" value="1"/>
</dbReference>
<evidence type="ECO:0000256" key="1">
    <source>
        <dbReference type="ARBA" id="ARBA00004906"/>
    </source>
</evidence>
<feature type="non-terminal residue" evidence="7">
    <location>
        <position position="1"/>
    </location>
</feature>
<dbReference type="Gene3D" id="3.30.710.10">
    <property type="entry name" value="Potassium Channel Kv1.1, Chain A"/>
    <property type="match status" value="1"/>
</dbReference>
<dbReference type="InterPro" id="IPR000210">
    <property type="entry name" value="BTB/POZ_dom"/>
</dbReference>
<dbReference type="Pfam" id="PF24570">
    <property type="entry name" value="BACK_BPM_SPOP"/>
    <property type="match status" value="1"/>
</dbReference>